<dbReference type="AlphaFoldDB" id="B2AMD1"/>
<reference evidence="1 3" key="1">
    <citation type="journal article" date="2008" name="Genome Biol.">
        <title>The genome sequence of the model ascomycete fungus Podospora anserina.</title>
        <authorList>
            <person name="Espagne E."/>
            <person name="Lespinet O."/>
            <person name="Malagnac F."/>
            <person name="Da Silva C."/>
            <person name="Jaillon O."/>
            <person name="Porcel B.M."/>
            <person name="Couloux A."/>
            <person name="Aury J.-M."/>
            <person name="Segurens B."/>
            <person name="Poulain J."/>
            <person name="Anthouard V."/>
            <person name="Grossetete S."/>
            <person name="Khalili H."/>
            <person name="Coppin E."/>
            <person name="Dequard-Chablat M."/>
            <person name="Picard M."/>
            <person name="Contamine V."/>
            <person name="Arnaise S."/>
            <person name="Bourdais A."/>
            <person name="Berteaux-Lecellier V."/>
            <person name="Gautheret D."/>
            <person name="de Vries R.P."/>
            <person name="Battaglia E."/>
            <person name="Coutinho P.M."/>
            <person name="Danchin E.G.J."/>
            <person name="Henrissat B."/>
            <person name="El Khoury R."/>
            <person name="Sainsard-Chanet A."/>
            <person name="Boivin A."/>
            <person name="Pinan-Lucarre B."/>
            <person name="Sellem C.H."/>
            <person name="Debuchy R."/>
            <person name="Wincker P."/>
            <person name="Weissenbach J."/>
            <person name="Silar P."/>
        </authorList>
    </citation>
    <scope>NUCLEOTIDE SEQUENCE [LARGE SCALE GENOMIC DNA]</scope>
    <source>
        <strain evidence="3">S / ATCC MYA-4624 / DSM 980 / FGSC 10383</strain>
        <strain evidence="1">S mat+</strain>
    </source>
</reference>
<accession>B2AMD1</accession>
<evidence type="ECO:0000313" key="2">
    <source>
        <dbReference type="EMBL" id="CDP29719.1"/>
    </source>
</evidence>
<sequence length="128" mass="14029">MKSVTRLLEPALHSLVGGSTHHLLKHLLSIVSLHSIASTRSLHELDKSSFPLPLLGQKLAAIRASLHDDLGIAVLRGLDPSIWSMRETFVAFAGLSSHVSRERGRQAGNKMIGILDSRTPLPHLNHQR</sequence>
<name>B2AMD1_PODAN</name>
<dbReference type="KEGG" id="pan:PODANSg2306"/>
<organism evidence="1">
    <name type="scientific">Podospora anserina (strain S / ATCC MYA-4624 / DSM 980 / FGSC 10383)</name>
    <name type="common">Pleurage anserina</name>
    <dbReference type="NCBI Taxonomy" id="515849"/>
    <lineage>
        <taxon>Eukaryota</taxon>
        <taxon>Fungi</taxon>
        <taxon>Dikarya</taxon>
        <taxon>Ascomycota</taxon>
        <taxon>Pezizomycotina</taxon>
        <taxon>Sordariomycetes</taxon>
        <taxon>Sordariomycetidae</taxon>
        <taxon>Sordariales</taxon>
        <taxon>Podosporaceae</taxon>
        <taxon>Podospora</taxon>
        <taxon>Podospora anserina</taxon>
    </lineage>
</organism>
<evidence type="ECO:0000313" key="3">
    <source>
        <dbReference type="Proteomes" id="UP000001197"/>
    </source>
</evidence>
<dbReference type="VEuPathDB" id="FungiDB:PODANS_5_7580"/>
<reference evidence="3" key="3">
    <citation type="journal article" date="2014" name="Genetics">
        <title>Maintaining two mating types: Structure of the mating type locus and its role in heterokaryosis in Podospora anserina.</title>
        <authorList>
            <person name="Grognet P."/>
            <person name="Bidard F."/>
            <person name="Kuchly C."/>
            <person name="Tong L.C.H."/>
            <person name="Coppin E."/>
            <person name="Benkhali J.A."/>
            <person name="Couloux A."/>
            <person name="Wincker P."/>
            <person name="Debuchy R."/>
            <person name="Silar P."/>
        </authorList>
    </citation>
    <scope>GENOME REANNOTATION</scope>
    <source>
        <strain evidence="3">S / ATCC MYA-4624 / DSM 980 / FGSC 10383</strain>
    </source>
</reference>
<reference evidence="2" key="4">
    <citation type="submission" date="2015-04" db="EMBL/GenBank/DDBJ databases">
        <title>Maintaining two mating types: Structure of the mating type locus and its role in heterokaryosis in Podospora anserina.</title>
        <authorList>
            <person name="Grognet P."/>
            <person name="Bidard F."/>
            <person name="Kuchly C."/>
            <person name="Chan Ho Tong L."/>
            <person name="Coppin E."/>
            <person name="Ait Benkhali J."/>
            <person name="Couloux A."/>
            <person name="Wincker P."/>
            <person name="Debuchy R."/>
            <person name="Silar P."/>
        </authorList>
    </citation>
    <scope>NUCLEOTIDE SEQUENCE</scope>
</reference>
<dbReference type="GeneID" id="6189455"/>
<dbReference type="EMBL" id="FO904940">
    <property type="protein sequence ID" value="CDP29719.1"/>
    <property type="molecule type" value="Genomic_DNA"/>
</dbReference>
<dbReference type="Proteomes" id="UP000001197">
    <property type="component" value="Chromosome 5"/>
</dbReference>
<keyword evidence="3" id="KW-1185">Reference proteome</keyword>
<dbReference type="RefSeq" id="XP_001905283.1">
    <property type="nucleotide sequence ID" value="XM_001905248.1"/>
</dbReference>
<proteinExistence type="predicted"/>
<gene>
    <name evidence="1" type="ORF">PODANS_5_7580</name>
</gene>
<protein>
    <submittedName>
        <fullName evidence="1">Podospora anserina S mat+ genomic DNA chromosome 5, supercontig 8</fullName>
    </submittedName>
</protein>
<evidence type="ECO:0000313" key="1">
    <source>
        <dbReference type="EMBL" id="CAP65191.1"/>
    </source>
</evidence>
<reference evidence="1" key="2">
    <citation type="submission" date="2008-07" db="EMBL/GenBank/DDBJ databases">
        <authorList>
            <person name="Genoscope - CEA"/>
        </authorList>
    </citation>
    <scope>NUCLEOTIDE SEQUENCE</scope>
    <source>
        <strain evidence="1">S mat+</strain>
    </source>
</reference>
<dbReference type="HOGENOM" id="CLU_1960500_0_0_1"/>
<dbReference type="EMBL" id="CU633870">
    <property type="protein sequence ID" value="CAP65191.1"/>
    <property type="molecule type" value="Genomic_DNA"/>
</dbReference>